<organism evidence="2 3">
    <name type="scientific">Euplotes crassus</name>
    <dbReference type="NCBI Taxonomy" id="5936"/>
    <lineage>
        <taxon>Eukaryota</taxon>
        <taxon>Sar</taxon>
        <taxon>Alveolata</taxon>
        <taxon>Ciliophora</taxon>
        <taxon>Intramacronucleata</taxon>
        <taxon>Spirotrichea</taxon>
        <taxon>Hypotrichia</taxon>
        <taxon>Euplotida</taxon>
        <taxon>Euplotidae</taxon>
        <taxon>Moneuplotes</taxon>
    </lineage>
</organism>
<proteinExistence type="predicted"/>
<feature type="region of interest" description="Disordered" evidence="1">
    <location>
        <begin position="1"/>
        <end position="20"/>
    </location>
</feature>
<evidence type="ECO:0000256" key="1">
    <source>
        <dbReference type="SAM" id="MobiDB-lite"/>
    </source>
</evidence>
<accession>A0AAD2D9B1</accession>
<evidence type="ECO:0000313" key="2">
    <source>
        <dbReference type="EMBL" id="CAI2384396.1"/>
    </source>
</evidence>
<comment type="caution">
    <text evidence="2">The sequence shown here is derived from an EMBL/GenBank/DDBJ whole genome shotgun (WGS) entry which is preliminary data.</text>
</comment>
<dbReference type="Proteomes" id="UP001295684">
    <property type="component" value="Unassembled WGS sequence"/>
</dbReference>
<reference evidence="2" key="1">
    <citation type="submission" date="2023-07" db="EMBL/GenBank/DDBJ databases">
        <authorList>
            <consortium name="AG Swart"/>
            <person name="Singh M."/>
            <person name="Singh A."/>
            <person name="Seah K."/>
            <person name="Emmerich C."/>
        </authorList>
    </citation>
    <scope>NUCLEOTIDE SEQUENCE</scope>
    <source>
        <strain evidence="2">DP1</strain>
    </source>
</reference>
<dbReference type="AlphaFoldDB" id="A0AAD2D9B1"/>
<feature type="region of interest" description="Disordered" evidence="1">
    <location>
        <begin position="175"/>
        <end position="223"/>
    </location>
</feature>
<gene>
    <name evidence="2" type="ORF">ECRASSUSDP1_LOCUS25921</name>
</gene>
<feature type="compositionally biased region" description="Basic residues" evidence="1">
    <location>
        <begin position="1"/>
        <end position="10"/>
    </location>
</feature>
<name>A0AAD2D9B1_EUPCR</name>
<dbReference type="EMBL" id="CAMPGE010026725">
    <property type="protein sequence ID" value="CAI2384396.1"/>
    <property type="molecule type" value="Genomic_DNA"/>
</dbReference>
<feature type="compositionally biased region" description="Basic residues" evidence="1">
    <location>
        <begin position="63"/>
        <end position="76"/>
    </location>
</feature>
<evidence type="ECO:0000313" key="3">
    <source>
        <dbReference type="Proteomes" id="UP001295684"/>
    </source>
</evidence>
<sequence length="223" mass="25767">MKKCLRKRTTSNHSACEMFKNSKIFDPIKPKYTSNPHPPLTHSSSLSHPKSRSKALLPLKIHTLPHKNPKMPKPQHKNSQNLQSRLQSSLKHQIDVYIKNAKIKVTRGGDFDTEKEEEKALKQPIFEVATRAKIQKNKQESGWLKGVEKKGIKDWNEYTDRYKENPKYMKYTKLLQPSHNSKSPQKEPPSRQPGHFSVSITQKPTPKPHLTLLSQPYLKPPKI</sequence>
<feature type="region of interest" description="Disordered" evidence="1">
    <location>
        <begin position="27"/>
        <end position="88"/>
    </location>
</feature>
<keyword evidence="3" id="KW-1185">Reference proteome</keyword>
<feature type="compositionally biased region" description="Low complexity" evidence="1">
    <location>
        <begin position="78"/>
        <end position="88"/>
    </location>
</feature>
<protein>
    <submittedName>
        <fullName evidence="2">Uncharacterized protein</fullName>
    </submittedName>
</protein>